<keyword evidence="9" id="KW-0812">Transmembrane</keyword>
<dbReference type="Proteomes" id="UP000250928">
    <property type="component" value="Unassembled WGS sequence"/>
</dbReference>
<dbReference type="SUPFAM" id="SSF55781">
    <property type="entry name" value="GAF domain-like"/>
    <property type="match status" value="1"/>
</dbReference>
<dbReference type="EMBL" id="PQCO01000203">
    <property type="protein sequence ID" value="PUE01332.1"/>
    <property type="molecule type" value="Genomic_DNA"/>
</dbReference>
<organism evidence="11 13">
    <name type="scientific">Candidatus Sedimenticola endophacoides</name>
    <dbReference type="NCBI Taxonomy" id="2548426"/>
    <lineage>
        <taxon>Bacteria</taxon>
        <taxon>Pseudomonadati</taxon>
        <taxon>Pseudomonadota</taxon>
        <taxon>Gammaproteobacteria</taxon>
        <taxon>Chromatiales</taxon>
        <taxon>Sedimenticolaceae</taxon>
        <taxon>Sedimenticola</taxon>
    </lineage>
</organism>
<evidence type="ECO:0000256" key="6">
    <source>
        <dbReference type="ARBA" id="ARBA00022840"/>
    </source>
</evidence>
<dbReference type="PANTHER" id="PTHR24421:SF10">
    <property type="entry name" value="NITRATE_NITRITE SENSOR PROTEIN NARQ"/>
    <property type="match status" value="1"/>
</dbReference>
<evidence type="ECO:0000313" key="13">
    <source>
        <dbReference type="Proteomes" id="UP000243361"/>
    </source>
</evidence>
<dbReference type="InterPro" id="IPR003594">
    <property type="entry name" value="HATPase_dom"/>
</dbReference>
<evidence type="ECO:0000313" key="12">
    <source>
        <dbReference type="EMBL" id="PUE01332.1"/>
    </source>
</evidence>
<evidence type="ECO:0000256" key="4">
    <source>
        <dbReference type="ARBA" id="ARBA00022741"/>
    </source>
</evidence>
<keyword evidence="8 9" id="KW-0472">Membrane</keyword>
<dbReference type="EMBL" id="MUIE01000146">
    <property type="protein sequence ID" value="OQX35894.1"/>
    <property type="molecule type" value="Genomic_DNA"/>
</dbReference>
<keyword evidence="9" id="KW-1133">Transmembrane helix</keyword>
<evidence type="ECO:0000256" key="8">
    <source>
        <dbReference type="PIRNR" id="PIRNR003167"/>
    </source>
</evidence>
<dbReference type="GO" id="GO:0046983">
    <property type="term" value="F:protein dimerization activity"/>
    <property type="evidence" value="ECO:0007669"/>
    <property type="project" value="UniProtKB-UniRule"/>
</dbReference>
<dbReference type="InterPro" id="IPR050482">
    <property type="entry name" value="Sensor_HK_TwoCompSys"/>
</dbReference>
<dbReference type="EC" id="2.7.13.3" evidence="8"/>
<dbReference type="PIRSF" id="PIRSF003167">
    <property type="entry name" value="STHK_NarX/NarQ"/>
    <property type="match status" value="1"/>
</dbReference>
<sequence>MNRSSILRILVVGRLLGPLGALVATMLFLFVLVALMAAGLGAGQNLEILALLIASLALVAGVVLAGRLRSQLLRPLVELEESVAGVCQGEPWSSLPLESVGVLGAVTRDLDSLSGELIDLYEDMDYRVARQTKRLAQQTAAVNILYDVAASINQVDDMDGLLIRYLRVLKELLHAISATVQLGSPQGPMRLIGSIGPDDIVRSEREQLPVPLCQCGRTLSSGDVLCAHDAGACSRRNGRRMYGADELEVVTVPLEFHGDVMGVYRIYVKRQGLAGREDINYLLDAIGHHLGIAIAKKRSDEEATRLSIVQERTALAHELHDSLAQTLASLRYQVRMLEDTHEQEGAGGRSRSELERIRNALDEAHTELRELLNNFRAPVDQRGLAPALGKLAKRFRQETGIPIFFQSSCRQINLDASEEMQILRIVQESLTNIRKHARAHTVRVLLTCRADREYRVLIEDDGVGFDEASPIGSPGEHIGLSIMEERAHRLGGTLRIESEPGEGTRVELVYAPHARMGEEQHEAD</sequence>
<proteinExistence type="predicted"/>
<dbReference type="PANTHER" id="PTHR24421">
    <property type="entry name" value="NITRATE/NITRITE SENSOR PROTEIN NARX-RELATED"/>
    <property type="match status" value="1"/>
</dbReference>
<dbReference type="Proteomes" id="UP000243361">
    <property type="component" value="Unassembled WGS sequence"/>
</dbReference>
<dbReference type="GO" id="GO:0005524">
    <property type="term" value="F:ATP binding"/>
    <property type="evidence" value="ECO:0007669"/>
    <property type="project" value="UniProtKB-UniRule"/>
</dbReference>
<gene>
    <name evidence="11" type="ORF">B0D84_01990</name>
    <name evidence="12" type="ORF">C3L24_08085</name>
</gene>
<feature type="transmembrane region" description="Helical" evidence="9">
    <location>
        <begin position="48"/>
        <end position="66"/>
    </location>
</feature>
<dbReference type="InterPro" id="IPR036890">
    <property type="entry name" value="HATPase_C_sf"/>
</dbReference>
<evidence type="ECO:0000256" key="5">
    <source>
        <dbReference type="ARBA" id="ARBA00022777"/>
    </source>
</evidence>
<protein>
    <recommendedName>
        <fullName evidence="8">Sensor protein</fullName>
        <ecNumber evidence="8">2.7.13.3</ecNumber>
    </recommendedName>
</protein>
<feature type="transmembrane region" description="Helical" evidence="9">
    <location>
        <begin position="21"/>
        <end position="42"/>
    </location>
</feature>
<evidence type="ECO:0000313" key="14">
    <source>
        <dbReference type="Proteomes" id="UP000250928"/>
    </source>
</evidence>
<keyword evidence="5 8" id="KW-0418">Kinase</keyword>
<keyword evidence="7 8" id="KW-0902">Two-component regulatory system</keyword>
<feature type="domain" description="Histidine kinase" evidence="10">
    <location>
        <begin position="314"/>
        <end position="514"/>
    </location>
</feature>
<keyword evidence="6 8" id="KW-0067">ATP-binding</keyword>
<dbReference type="InterPro" id="IPR011712">
    <property type="entry name" value="Sig_transdc_His_kin_sub3_dim/P"/>
</dbReference>
<evidence type="ECO:0000256" key="3">
    <source>
        <dbReference type="ARBA" id="ARBA00022679"/>
    </source>
</evidence>
<dbReference type="GO" id="GO:0005886">
    <property type="term" value="C:plasma membrane"/>
    <property type="evidence" value="ECO:0007669"/>
    <property type="project" value="UniProtKB-SubCell"/>
</dbReference>
<dbReference type="GO" id="GO:0000155">
    <property type="term" value="F:phosphorelay sensor kinase activity"/>
    <property type="evidence" value="ECO:0007669"/>
    <property type="project" value="UniProtKB-UniRule"/>
</dbReference>
<dbReference type="AlphaFoldDB" id="A0A657PNS7"/>
<dbReference type="InterPro" id="IPR016380">
    <property type="entry name" value="Sig_transdc_His_kin_NarX/NarQ"/>
</dbReference>
<keyword evidence="4 8" id="KW-0547">Nucleotide-binding</keyword>
<dbReference type="Gene3D" id="1.20.5.1930">
    <property type="match status" value="1"/>
</dbReference>
<dbReference type="Pfam" id="PF02518">
    <property type="entry name" value="HATPase_c"/>
    <property type="match status" value="1"/>
</dbReference>
<evidence type="ECO:0000259" key="10">
    <source>
        <dbReference type="PROSITE" id="PS50109"/>
    </source>
</evidence>
<evidence type="ECO:0000256" key="9">
    <source>
        <dbReference type="SAM" id="Phobius"/>
    </source>
</evidence>
<evidence type="ECO:0000256" key="1">
    <source>
        <dbReference type="ARBA" id="ARBA00000085"/>
    </source>
</evidence>
<dbReference type="SUPFAM" id="SSF55874">
    <property type="entry name" value="ATPase domain of HSP90 chaperone/DNA topoisomerase II/histidine kinase"/>
    <property type="match status" value="1"/>
</dbReference>
<dbReference type="PROSITE" id="PS50109">
    <property type="entry name" value="HIS_KIN"/>
    <property type="match status" value="1"/>
</dbReference>
<accession>A0A657PNS7</accession>
<dbReference type="SMART" id="SM00387">
    <property type="entry name" value="HATPase_c"/>
    <property type="match status" value="1"/>
</dbReference>
<dbReference type="Gene3D" id="3.30.450.40">
    <property type="match status" value="1"/>
</dbReference>
<dbReference type="CDD" id="cd16917">
    <property type="entry name" value="HATPase_UhpB-NarQ-NarX-like"/>
    <property type="match status" value="1"/>
</dbReference>
<comment type="catalytic activity">
    <reaction evidence="1 8">
        <text>ATP + protein L-histidine = ADP + protein N-phospho-L-histidine.</text>
        <dbReference type="EC" id="2.7.13.3"/>
    </reaction>
</comment>
<comment type="subcellular location">
    <subcellularLocation>
        <location evidence="8">Cell inner membrane</location>
    </subcellularLocation>
</comment>
<keyword evidence="3 8" id="KW-0808">Transferase</keyword>
<dbReference type="Pfam" id="PF07730">
    <property type="entry name" value="HisKA_3"/>
    <property type="match status" value="1"/>
</dbReference>
<keyword evidence="2" id="KW-0597">Phosphoprotein</keyword>
<dbReference type="Gene3D" id="3.30.565.10">
    <property type="entry name" value="Histidine kinase-like ATPase, C-terminal domain"/>
    <property type="match status" value="1"/>
</dbReference>
<name>A0A657PNS7_9GAMM</name>
<keyword evidence="8" id="KW-0997">Cell inner membrane</keyword>
<evidence type="ECO:0000256" key="7">
    <source>
        <dbReference type="ARBA" id="ARBA00023012"/>
    </source>
</evidence>
<evidence type="ECO:0000256" key="2">
    <source>
        <dbReference type="ARBA" id="ARBA00022553"/>
    </source>
</evidence>
<dbReference type="InterPro" id="IPR029016">
    <property type="entry name" value="GAF-like_dom_sf"/>
</dbReference>
<keyword evidence="13" id="KW-1185">Reference proteome</keyword>
<reference evidence="11 13" key="1">
    <citation type="submission" date="2017-02" db="EMBL/GenBank/DDBJ databases">
        <title>Novel co-symbiosis in the unique lucinid bivalve Phacoides pectinatus.</title>
        <authorList>
            <person name="Lim S.J."/>
            <person name="Davis B.G."/>
            <person name="Gill D.E."/>
            <person name="Engel A.S."/>
            <person name="Anderson L.C."/>
            <person name="Campbell B.J."/>
        </authorList>
    </citation>
    <scope>NUCLEOTIDE SEQUENCE [LARGE SCALE GENOMIC DNA]</scope>
    <source>
        <strain evidence="11">LUC13016_P6</strain>
    </source>
</reference>
<keyword evidence="8" id="KW-1003">Cell membrane</keyword>
<reference evidence="12 14" key="2">
    <citation type="submission" date="2018-01" db="EMBL/GenBank/DDBJ databases">
        <title>Novel co-symbiosis in the lucinid bivalve Phacoides pectinatus.</title>
        <authorList>
            <person name="Lim S.J."/>
            <person name="Davis B.G."/>
            <person name="Gill D.E."/>
            <person name="Engel A.S."/>
            <person name="Anderson L.C."/>
            <person name="Campbell B.J."/>
        </authorList>
    </citation>
    <scope>NUCLEOTIDE SEQUENCE [LARGE SCALE GENOMIC DNA]</scope>
    <source>
        <strain evidence="12">N3_P5</strain>
    </source>
</reference>
<dbReference type="InterPro" id="IPR005467">
    <property type="entry name" value="His_kinase_dom"/>
</dbReference>
<evidence type="ECO:0000313" key="11">
    <source>
        <dbReference type="EMBL" id="OQX35894.1"/>
    </source>
</evidence>
<comment type="caution">
    <text evidence="11">The sequence shown here is derived from an EMBL/GenBank/DDBJ whole genome shotgun (WGS) entry which is preliminary data.</text>
</comment>